<evidence type="ECO:0000313" key="2">
    <source>
        <dbReference type="EMBL" id="KAK2120432.1"/>
    </source>
</evidence>
<evidence type="ECO:0008006" key="4">
    <source>
        <dbReference type="Google" id="ProtNLM"/>
    </source>
</evidence>
<keyword evidence="3" id="KW-1185">Reference proteome</keyword>
<dbReference type="Proteomes" id="UP001266305">
    <property type="component" value="Unassembled WGS sequence"/>
</dbReference>
<reference evidence="2 3" key="1">
    <citation type="submission" date="2023-05" db="EMBL/GenBank/DDBJ databases">
        <title>B98-5 Cell Line De Novo Hybrid Assembly: An Optical Mapping Approach.</title>
        <authorList>
            <person name="Kananen K."/>
            <person name="Auerbach J.A."/>
            <person name="Kautto E."/>
            <person name="Blachly J.S."/>
        </authorList>
    </citation>
    <scope>NUCLEOTIDE SEQUENCE [LARGE SCALE GENOMIC DNA]</scope>
    <source>
        <strain evidence="2">B95-8</strain>
        <tissue evidence="2">Cell line</tissue>
    </source>
</reference>
<dbReference type="EMBL" id="JASSZA010000001">
    <property type="protein sequence ID" value="KAK2120432.1"/>
    <property type="molecule type" value="Genomic_DNA"/>
</dbReference>
<feature type="non-terminal residue" evidence="2">
    <location>
        <position position="1"/>
    </location>
</feature>
<evidence type="ECO:0000256" key="1">
    <source>
        <dbReference type="SAM" id="MobiDB-lite"/>
    </source>
</evidence>
<evidence type="ECO:0000313" key="3">
    <source>
        <dbReference type="Proteomes" id="UP001266305"/>
    </source>
</evidence>
<proteinExistence type="predicted"/>
<gene>
    <name evidence="2" type="ORF">P7K49_001818</name>
</gene>
<protein>
    <recommendedName>
        <fullName evidence="4">Dopamine receptor D4</fullName>
    </recommendedName>
</protein>
<organism evidence="2 3">
    <name type="scientific">Saguinus oedipus</name>
    <name type="common">Cotton-top tamarin</name>
    <name type="synonym">Oedipomidas oedipus</name>
    <dbReference type="NCBI Taxonomy" id="9490"/>
    <lineage>
        <taxon>Eukaryota</taxon>
        <taxon>Metazoa</taxon>
        <taxon>Chordata</taxon>
        <taxon>Craniata</taxon>
        <taxon>Vertebrata</taxon>
        <taxon>Euteleostomi</taxon>
        <taxon>Mammalia</taxon>
        <taxon>Eutheria</taxon>
        <taxon>Euarchontoglires</taxon>
        <taxon>Primates</taxon>
        <taxon>Haplorrhini</taxon>
        <taxon>Platyrrhini</taxon>
        <taxon>Cebidae</taxon>
        <taxon>Callitrichinae</taxon>
        <taxon>Saguinus</taxon>
    </lineage>
</organism>
<feature type="region of interest" description="Disordered" evidence="1">
    <location>
        <begin position="1"/>
        <end position="75"/>
    </location>
</feature>
<name>A0ABQ9WFK0_SAGOE</name>
<accession>A0ABQ9WFK0</accession>
<comment type="caution">
    <text evidence="2">The sequence shown here is derived from an EMBL/GenBank/DDBJ whole genome shotgun (WGS) entry which is preliminary data.</text>
</comment>
<sequence>SPRPPLSGPVHVLREPHPRRPQPRPQRGGGEGAGINPIPAPPADQPVAKETTPPPGSLRGLWPPLDPLLGAGVLG</sequence>